<proteinExistence type="predicted"/>
<evidence type="ECO:0000259" key="1">
    <source>
        <dbReference type="PROSITE" id="PS50943"/>
    </source>
</evidence>
<dbReference type="EMBL" id="BAABCN010000007">
    <property type="protein sequence ID" value="GAA3880471.1"/>
    <property type="molecule type" value="Genomic_DNA"/>
</dbReference>
<dbReference type="Gene3D" id="3.30.450.180">
    <property type="match status" value="1"/>
</dbReference>
<dbReference type="InterPro" id="IPR041413">
    <property type="entry name" value="MLTR_LBD"/>
</dbReference>
<dbReference type="PANTHER" id="PTHR35010">
    <property type="entry name" value="BLL4672 PROTEIN-RELATED"/>
    <property type="match status" value="1"/>
</dbReference>
<reference evidence="3" key="1">
    <citation type="journal article" date="2019" name="Int. J. Syst. Evol. Microbiol.">
        <title>The Global Catalogue of Microorganisms (GCM) 10K type strain sequencing project: providing services to taxonomists for standard genome sequencing and annotation.</title>
        <authorList>
            <consortium name="The Broad Institute Genomics Platform"/>
            <consortium name="The Broad Institute Genome Sequencing Center for Infectious Disease"/>
            <person name="Wu L."/>
            <person name="Ma J."/>
        </authorList>
    </citation>
    <scope>NUCLEOTIDE SEQUENCE [LARGE SCALE GENOMIC DNA]</scope>
    <source>
        <strain evidence="3">JCM 17021</strain>
    </source>
</reference>
<dbReference type="RefSeq" id="WP_345066657.1">
    <property type="nucleotide sequence ID" value="NZ_BAABCN010000007.1"/>
</dbReference>
<name>A0ABP7KK33_9MICO</name>
<dbReference type="InterPro" id="IPR010982">
    <property type="entry name" value="Lambda_DNA-bd_dom_sf"/>
</dbReference>
<dbReference type="SMART" id="SM00530">
    <property type="entry name" value="HTH_XRE"/>
    <property type="match status" value="1"/>
</dbReference>
<organism evidence="2 3">
    <name type="scientific">Leifsonia kafniensis</name>
    <dbReference type="NCBI Taxonomy" id="475957"/>
    <lineage>
        <taxon>Bacteria</taxon>
        <taxon>Bacillati</taxon>
        <taxon>Actinomycetota</taxon>
        <taxon>Actinomycetes</taxon>
        <taxon>Micrococcales</taxon>
        <taxon>Microbacteriaceae</taxon>
        <taxon>Leifsonia</taxon>
    </lineage>
</organism>
<comment type="caution">
    <text evidence="2">The sequence shown here is derived from an EMBL/GenBank/DDBJ whole genome shotgun (WGS) entry which is preliminary data.</text>
</comment>
<protein>
    <submittedName>
        <fullName evidence="2">Helix-turn-helix transcriptional regulator</fullName>
    </submittedName>
</protein>
<dbReference type="SUPFAM" id="SSF47413">
    <property type="entry name" value="lambda repressor-like DNA-binding domains"/>
    <property type="match status" value="1"/>
</dbReference>
<accession>A0ABP7KK33</accession>
<dbReference type="Gene3D" id="1.10.260.40">
    <property type="entry name" value="lambda repressor-like DNA-binding domains"/>
    <property type="match status" value="1"/>
</dbReference>
<dbReference type="InterPro" id="IPR001387">
    <property type="entry name" value="Cro/C1-type_HTH"/>
</dbReference>
<dbReference type="Pfam" id="PF13560">
    <property type="entry name" value="HTH_31"/>
    <property type="match status" value="1"/>
</dbReference>
<keyword evidence="3" id="KW-1185">Reference proteome</keyword>
<feature type="domain" description="HTH cro/C1-type" evidence="1">
    <location>
        <begin position="36"/>
        <end position="83"/>
    </location>
</feature>
<evidence type="ECO:0000313" key="3">
    <source>
        <dbReference type="Proteomes" id="UP001501803"/>
    </source>
</evidence>
<dbReference type="PANTHER" id="PTHR35010:SF2">
    <property type="entry name" value="BLL4672 PROTEIN"/>
    <property type="match status" value="1"/>
</dbReference>
<gene>
    <name evidence="2" type="ORF">GCM10022381_23410</name>
</gene>
<dbReference type="PROSITE" id="PS50943">
    <property type="entry name" value="HTH_CROC1"/>
    <property type="match status" value="1"/>
</dbReference>
<dbReference type="Pfam" id="PF17765">
    <property type="entry name" value="MLTR_LBD"/>
    <property type="match status" value="1"/>
</dbReference>
<sequence length="306" mass="33713">MDNSAEISDFLRTRRARISPDQADLYAYGGQRRVPGLRREEVAIIAGVSVDYYARLERGTLNGVSDEVLAAIARALQLDDAEIAYLFDLARAARESPALRRAVAPEPRPQPQHVRPSVQRLLDAWVGAPAWIRNERMDFLAANELGSALYSALFANPANAANNARFVFLDPASREFYPDWEHGANDLGAILRSTAGRNPSDRALAALIEELSTQSEEFRIRWADHHVRFHRTGVKRLHHPVVGDLELAYEAMELPADPGLTLFAYTAEPGSRSAERLRLLASWAATTDAPGWPGHAPTEASASLTA</sequence>
<dbReference type="Proteomes" id="UP001501803">
    <property type="component" value="Unassembled WGS sequence"/>
</dbReference>
<dbReference type="CDD" id="cd00093">
    <property type="entry name" value="HTH_XRE"/>
    <property type="match status" value="1"/>
</dbReference>
<evidence type="ECO:0000313" key="2">
    <source>
        <dbReference type="EMBL" id="GAA3880471.1"/>
    </source>
</evidence>